<feature type="transmembrane region" description="Helical" evidence="8">
    <location>
        <begin position="277"/>
        <end position="302"/>
    </location>
</feature>
<reference evidence="10" key="1">
    <citation type="submission" date="2021-04" db="EMBL/GenBank/DDBJ databases">
        <title>Genomic sequence of Actinosynnema pretiosum subsp. pretiosum ATCC 31280 (C-14919).</title>
        <authorList>
            <person name="Bai L."/>
            <person name="Wang X."/>
            <person name="Xiao Y."/>
        </authorList>
    </citation>
    <scope>NUCLEOTIDE SEQUENCE</scope>
    <source>
        <strain evidence="10">ATCC 31280</strain>
    </source>
</reference>
<keyword evidence="6 8" id="KW-1133">Transmembrane helix</keyword>
<keyword evidence="7 8" id="KW-0472">Membrane</keyword>
<feature type="domain" description="Glycosyltransferase RgtA/B/C/D-like" evidence="9">
    <location>
        <begin position="102"/>
        <end position="220"/>
    </location>
</feature>
<feature type="transmembrane region" description="Helical" evidence="8">
    <location>
        <begin position="369"/>
        <end position="389"/>
    </location>
</feature>
<feature type="transmembrane region" description="Helical" evidence="8">
    <location>
        <begin position="183"/>
        <end position="207"/>
    </location>
</feature>
<evidence type="ECO:0000256" key="5">
    <source>
        <dbReference type="ARBA" id="ARBA00022692"/>
    </source>
</evidence>
<dbReference type="Proteomes" id="UP000677152">
    <property type="component" value="Chromosome"/>
</dbReference>
<evidence type="ECO:0000256" key="1">
    <source>
        <dbReference type="ARBA" id="ARBA00004651"/>
    </source>
</evidence>
<keyword evidence="5 8" id="KW-0812">Transmembrane</keyword>
<feature type="transmembrane region" description="Helical" evidence="8">
    <location>
        <begin position="341"/>
        <end position="362"/>
    </location>
</feature>
<dbReference type="InterPro" id="IPR038731">
    <property type="entry name" value="RgtA/B/C-like"/>
</dbReference>
<evidence type="ECO:0000259" key="9">
    <source>
        <dbReference type="Pfam" id="PF13231"/>
    </source>
</evidence>
<dbReference type="GO" id="GO:0005886">
    <property type="term" value="C:plasma membrane"/>
    <property type="evidence" value="ECO:0007669"/>
    <property type="project" value="UniProtKB-SubCell"/>
</dbReference>
<evidence type="ECO:0000256" key="4">
    <source>
        <dbReference type="ARBA" id="ARBA00022679"/>
    </source>
</evidence>
<proteinExistence type="predicted"/>
<dbReference type="AlphaFoldDB" id="A0AA45L5G7"/>
<keyword evidence="4 10" id="KW-0808">Transferase</keyword>
<dbReference type="GO" id="GO:0009103">
    <property type="term" value="P:lipopolysaccharide biosynthetic process"/>
    <property type="evidence" value="ECO:0007669"/>
    <property type="project" value="UniProtKB-ARBA"/>
</dbReference>
<evidence type="ECO:0000256" key="2">
    <source>
        <dbReference type="ARBA" id="ARBA00022475"/>
    </source>
</evidence>
<sequence>MTTTTRTTTTSGGPPTARWAAGWTVALLGLFVVALGLRLYNAASAHELFIDESEYTDIARSIGEGRGVRLFGEPFHLHPPLLFGLLSLFADPAAPLLQAVLDLRWVNAVLGAASAVVVALLADRARGRAAGVLAGALFALNPYLVKFDSRVTLETLMGLWVLLGVLLLAVAGARGAWALAAGAAFGLALVSKETSALVTTVPLLLLLVLRRPVPRRSALLALGGQAAVYAVYVAGITATGHLSGWWGEKSSGVLRAVGVVQSTGYNAPGRSSLGERLIANSALFAPAYLVIGFGVVAACALLARRWRELAGGPLAVVLHWQVAVCPPMAYTVLFGTLEEQTFYLVAVPATAATAVVLAGWLADAGRVRLVAAGVAAVLLVWSAAAWSVVHTTRDDGYARFQAWADRELPADSRLAVGEHTGKFVLTGFRIKEVRTARAAFEWGGYALVSTALAERGLGSMPQSEVDELARGARLVHVERGRTLGELRLYELGGGRR</sequence>
<dbReference type="PANTHER" id="PTHR33908">
    <property type="entry name" value="MANNOSYLTRANSFERASE YKCB-RELATED"/>
    <property type="match status" value="1"/>
</dbReference>
<evidence type="ECO:0000256" key="8">
    <source>
        <dbReference type="SAM" id="Phobius"/>
    </source>
</evidence>
<feature type="transmembrane region" description="Helical" evidence="8">
    <location>
        <begin position="314"/>
        <end position="335"/>
    </location>
</feature>
<evidence type="ECO:0000256" key="3">
    <source>
        <dbReference type="ARBA" id="ARBA00022676"/>
    </source>
</evidence>
<gene>
    <name evidence="10" type="ORF">KCV87_30620</name>
</gene>
<dbReference type="PANTHER" id="PTHR33908:SF11">
    <property type="entry name" value="MEMBRANE PROTEIN"/>
    <property type="match status" value="1"/>
</dbReference>
<organism evidence="10 11">
    <name type="scientific">Actinosynnema pretiosum subsp. pretiosum</name>
    <dbReference type="NCBI Taxonomy" id="103721"/>
    <lineage>
        <taxon>Bacteria</taxon>
        <taxon>Bacillati</taxon>
        <taxon>Actinomycetota</taxon>
        <taxon>Actinomycetes</taxon>
        <taxon>Pseudonocardiales</taxon>
        <taxon>Pseudonocardiaceae</taxon>
        <taxon>Actinosynnema</taxon>
    </lineage>
</organism>
<dbReference type="InterPro" id="IPR050297">
    <property type="entry name" value="LipidA_mod_glycosyltrf_83"/>
</dbReference>
<keyword evidence="2" id="KW-1003">Cell membrane</keyword>
<evidence type="ECO:0000256" key="6">
    <source>
        <dbReference type="ARBA" id="ARBA00022989"/>
    </source>
</evidence>
<accession>A0AA45L5G7</accession>
<dbReference type="Pfam" id="PF13231">
    <property type="entry name" value="PMT_2"/>
    <property type="match status" value="1"/>
</dbReference>
<dbReference type="EMBL" id="CP073249">
    <property type="protein sequence ID" value="QUF03682.1"/>
    <property type="molecule type" value="Genomic_DNA"/>
</dbReference>
<dbReference type="GO" id="GO:0016763">
    <property type="term" value="F:pentosyltransferase activity"/>
    <property type="evidence" value="ECO:0007669"/>
    <property type="project" value="TreeGrafter"/>
</dbReference>
<feature type="transmembrane region" description="Helical" evidence="8">
    <location>
        <begin position="20"/>
        <end position="40"/>
    </location>
</feature>
<evidence type="ECO:0000313" key="10">
    <source>
        <dbReference type="EMBL" id="QUF03682.1"/>
    </source>
</evidence>
<comment type="subcellular location">
    <subcellularLocation>
        <location evidence="1">Cell membrane</location>
        <topology evidence="1">Multi-pass membrane protein</topology>
    </subcellularLocation>
</comment>
<keyword evidence="3 10" id="KW-0328">Glycosyltransferase</keyword>
<dbReference type="EC" id="2.4.-.-" evidence="10"/>
<feature type="transmembrane region" description="Helical" evidence="8">
    <location>
        <begin position="219"/>
        <end position="242"/>
    </location>
</feature>
<protein>
    <submittedName>
        <fullName evidence="10">Glycosyltransferase family 39 protein</fullName>
        <ecNumber evidence="10">2.4.-.-</ecNumber>
    </submittedName>
</protein>
<name>A0AA45L5G7_9PSEU</name>
<feature type="transmembrane region" description="Helical" evidence="8">
    <location>
        <begin position="105"/>
        <end position="122"/>
    </location>
</feature>
<evidence type="ECO:0000256" key="7">
    <source>
        <dbReference type="ARBA" id="ARBA00023136"/>
    </source>
</evidence>
<evidence type="ECO:0000313" key="11">
    <source>
        <dbReference type="Proteomes" id="UP000677152"/>
    </source>
</evidence>
<feature type="transmembrane region" description="Helical" evidence="8">
    <location>
        <begin position="157"/>
        <end position="177"/>
    </location>
</feature>